<organism evidence="1">
    <name type="scientific">Arundo donax</name>
    <name type="common">Giant reed</name>
    <name type="synonym">Donax arundinaceus</name>
    <dbReference type="NCBI Taxonomy" id="35708"/>
    <lineage>
        <taxon>Eukaryota</taxon>
        <taxon>Viridiplantae</taxon>
        <taxon>Streptophyta</taxon>
        <taxon>Embryophyta</taxon>
        <taxon>Tracheophyta</taxon>
        <taxon>Spermatophyta</taxon>
        <taxon>Magnoliopsida</taxon>
        <taxon>Liliopsida</taxon>
        <taxon>Poales</taxon>
        <taxon>Poaceae</taxon>
        <taxon>PACMAD clade</taxon>
        <taxon>Arundinoideae</taxon>
        <taxon>Arundineae</taxon>
        <taxon>Arundo</taxon>
    </lineage>
</organism>
<reference evidence="1" key="1">
    <citation type="submission" date="2014-09" db="EMBL/GenBank/DDBJ databases">
        <authorList>
            <person name="Magalhaes I.L.F."/>
            <person name="Oliveira U."/>
            <person name="Santos F.R."/>
            <person name="Vidigal T.H.D.A."/>
            <person name="Brescovit A.D."/>
            <person name="Santos A.J."/>
        </authorList>
    </citation>
    <scope>NUCLEOTIDE SEQUENCE</scope>
    <source>
        <tissue evidence="1">Shoot tissue taken approximately 20 cm above the soil surface</tissue>
    </source>
</reference>
<proteinExistence type="predicted"/>
<accession>A0A0A9AIX2</accession>
<dbReference type="EMBL" id="GBRH01248062">
    <property type="protein sequence ID" value="JAD49833.1"/>
    <property type="molecule type" value="Transcribed_RNA"/>
</dbReference>
<reference evidence="1" key="2">
    <citation type="journal article" date="2015" name="Data Brief">
        <title>Shoot transcriptome of the giant reed, Arundo donax.</title>
        <authorList>
            <person name="Barrero R.A."/>
            <person name="Guerrero F.D."/>
            <person name="Moolhuijzen P."/>
            <person name="Goolsby J.A."/>
            <person name="Tidwell J."/>
            <person name="Bellgard S.E."/>
            <person name="Bellgard M.I."/>
        </authorList>
    </citation>
    <scope>NUCLEOTIDE SEQUENCE</scope>
    <source>
        <tissue evidence="1">Shoot tissue taken approximately 20 cm above the soil surface</tissue>
    </source>
</reference>
<evidence type="ECO:0000313" key="1">
    <source>
        <dbReference type="EMBL" id="JAD49833.1"/>
    </source>
</evidence>
<protein>
    <submittedName>
        <fullName evidence="1">Uncharacterized protein</fullName>
    </submittedName>
</protein>
<sequence length="39" mass="4428">MGLEYWTMNRLSGHIVYHTCACGWISEQVVTSKQIDRGG</sequence>
<name>A0A0A9AIX2_ARUDO</name>
<dbReference type="AlphaFoldDB" id="A0A0A9AIX2"/>